<name>A0A5J5F0Z4_9PEZI</name>
<evidence type="ECO:0000256" key="2">
    <source>
        <dbReference type="SAM" id="SignalP"/>
    </source>
</evidence>
<accession>A0A5J5F0Z4</accession>
<feature type="region of interest" description="Disordered" evidence="1">
    <location>
        <begin position="25"/>
        <end position="52"/>
    </location>
</feature>
<protein>
    <recommendedName>
        <fullName evidence="3">Transglycosylase SLT domain-containing protein</fullName>
    </recommendedName>
</protein>
<proteinExistence type="predicted"/>
<evidence type="ECO:0000313" key="5">
    <source>
        <dbReference type="Proteomes" id="UP000326924"/>
    </source>
</evidence>
<reference evidence="4 5" key="1">
    <citation type="submission" date="2019-09" db="EMBL/GenBank/DDBJ databases">
        <title>Draft genome of the ectomycorrhizal ascomycete Sphaerosporella brunnea.</title>
        <authorList>
            <consortium name="DOE Joint Genome Institute"/>
            <person name="Benucci G.M."/>
            <person name="Marozzi G."/>
            <person name="Antonielli L."/>
            <person name="Sanchez S."/>
            <person name="Marco P."/>
            <person name="Wang X."/>
            <person name="Falini L.B."/>
            <person name="Barry K."/>
            <person name="Haridas S."/>
            <person name="Lipzen A."/>
            <person name="Labutti K."/>
            <person name="Grigoriev I.V."/>
            <person name="Murat C."/>
            <person name="Martin F."/>
            <person name="Albertini E."/>
            <person name="Donnini D."/>
            <person name="Bonito G."/>
        </authorList>
    </citation>
    <scope>NUCLEOTIDE SEQUENCE [LARGE SCALE GENOMIC DNA]</scope>
    <source>
        <strain evidence="4 5">Sb_GMNB300</strain>
    </source>
</reference>
<keyword evidence="5" id="KW-1185">Reference proteome</keyword>
<dbReference type="EMBL" id="VXIS01000058">
    <property type="protein sequence ID" value="KAA8909398.1"/>
    <property type="molecule type" value="Genomic_DNA"/>
</dbReference>
<dbReference type="Pfam" id="PF01464">
    <property type="entry name" value="SLT"/>
    <property type="match status" value="1"/>
</dbReference>
<dbReference type="AlphaFoldDB" id="A0A5J5F0Z4"/>
<dbReference type="InterPro" id="IPR023346">
    <property type="entry name" value="Lysozyme-like_dom_sf"/>
</dbReference>
<dbReference type="OrthoDB" id="1193027at2759"/>
<dbReference type="InterPro" id="IPR008258">
    <property type="entry name" value="Transglycosylase_SLT_dom_1"/>
</dbReference>
<sequence length="311" mass="33090">MLAKLILAAAPLLALVAGAPAPTASAAPKPPTFPSNPDHLNTTTGARPGQGAHQLLLSNPPALNSSRFHNNIALSAQDGIGSVVTGDGLAWYNGDFTVGGSGYQDPNYYYCFRGIKENFPSFNSWMNFYTMFDLNQFHTMVNYDSGPEQGAIYNAIVQVSQEAKVDARLILAVIMQESSGNVRVGCTNNGVQNCGLMQAYAGSVSYDPNNMAASILQMVRDGTQGTSQGPGYVQWISQNSETSYAGPTQGNPYQAARGYNSGSINFADLSDPKGATDSYVSDLANRLLGWNGNTCGNNYWTSCGWAGNAWC</sequence>
<evidence type="ECO:0000313" key="4">
    <source>
        <dbReference type="EMBL" id="KAA8909398.1"/>
    </source>
</evidence>
<dbReference type="InParanoid" id="A0A5J5F0Z4"/>
<feature type="signal peptide" evidence="2">
    <location>
        <begin position="1"/>
        <end position="26"/>
    </location>
</feature>
<dbReference type="Gene3D" id="1.10.530.10">
    <property type="match status" value="1"/>
</dbReference>
<evidence type="ECO:0000256" key="1">
    <source>
        <dbReference type="SAM" id="MobiDB-lite"/>
    </source>
</evidence>
<dbReference type="Proteomes" id="UP000326924">
    <property type="component" value="Unassembled WGS sequence"/>
</dbReference>
<organism evidence="4 5">
    <name type="scientific">Sphaerosporella brunnea</name>
    <dbReference type="NCBI Taxonomy" id="1250544"/>
    <lineage>
        <taxon>Eukaryota</taxon>
        <taxon>Fungi</taxon>
        <taxon>Dikarya</taxon>
        <taxon>Ascomycota</taxon>
        <taxon>Pezizomycotina</taxon>
        <taxon>Pezizomycetes</taxon>
        <taxon>Pezizales</taxon>
        <taxon>Pyronemataceae</taxon>
        <taxon>Sphaerosporella</taxon>
    </lineage>
</organism>
<evidence type="ECO:0000259" key="3">
    <source>
        <dbReference type="Pfam" id="PF01464"/>
    </source>
</evidence>
<gene>
    <name evidence="4" type="ORF">FN846DRAFT_942597</name>
</gene>
<dbReference type="SUPFAM" id="SSF53955">
    <property type="entry name" value="Lysozyme-like"/>
    <property type="match status" value="1"/>
</dbReference>
<keyword evidence="2" id="KW-0732">Signal</keyword>
<feature type="domain" description="Transglycosylase SLT" evidence="3">
    <location>
        <begin position="158"/>
        <end position="266"/>
    </location>
</feature>
<feature type="chain" id="PRO_5023931787" description="Transglycosylase SLT domain-containing protein" evidence="2">
    <location>
        <begin position="27"/>
        <end position="311"/>
    </location>
</feature>
<comment type="caution">
    <text evidence="4">The sequence shown here is derived from an EMBL/GenBank/DDBJ whole genome shotgun (WGS) entry which is preliminary data.</text>
</comment>